<feature type="domain" description="ABC transmembrane type-1" evidence="8">
    <location>
        <begin position="89"/>
        <end position="300"/>
    </location>
</feature>
<dbReference type="SUPFAM" id="SSF161098">
    <property type="entry name" value="MetI-like"/>
    <property type="match status" value="1"/>
</dbReference>
<protein>
    <submittedName>
        <fullName evidence="9">Sugar ABC transporter permease</fullName>
    </submittedName>
</protein>
<proteinExistence type="inferred from homology"/>
<accession>A0A2T2WUQ3</accession>
<evidence type="ECO:0000259" key="8">
    <source>
        <dbReference type="PROSITE" id="PS50928"/>
    </source>
</evidence>
<evidence type="ECO:0000256" key="3">
    <source>
        <dbReference type="ARBA" id="ARBA00022475"/>
    </source>
</evidence>
<dbReference type="InterPro" id="IPR000515">
    <property type="entry name" value="MetI-like"/>
</dbReference>
<dbReference type="CDD" id="cd06261">
    <property type="entry name" value="TM_PBP2"/>
    <property type="match status" value="1"/>
</dbReference>
<organism evidence="9 10">
    <name type="scientific">Sulfobacillus benefaciens</name>
    <dbReference type="NCBI Taxonomy" id="453960"/>
    <lineage>
        <taxon>Bacteria</taxon>
        <taxon>Bacillati</taxon>
        <taxon>Bacillota</taxon>
        <taxon>Clostridia</taxon>
        <taxon>Eubacteriales</taxon>
        <taxon>Clostridiales Family XVII. Incertae Sedis</taxon>
        <taxon>Sulfobacillus</taxon>
    </lineage>
</organism>
<keyword evidence="3" id="KW-1003">Cell membrane</keyword>
<evidence type="ECO:0000256" key="4">
    <source>
        <dbReference type="ARBA" id="ARBA00022692"/>
    </source>
</evidence>
<dbReference type="AlphaFoldDB" id="A0A2T2WUQ3"/>
<keyword evidence="5 7" id="KW-1133">Transmembrane helix</keyword>
<dbReference type="Pfam" id="PF00528">
    <property type="entry name" value="BPD_transp_1"/>
    <property type="match status" value="1"/>
</dbReference>
<dbReference type="PROSITE" id="PS50928">
    <property type="entry name" value="ABC_TM1"/>
    <property type="match status" value="1"/>
</dbReference>
<keyword evidence="2 7" id="KW-0813">Transport</keyword>
<dbReference type="PANTHER" id="PTHR43005:SF2">
    <property type="entry name" value="INTEGRAL MEMBRANE SUGAR TRANSPORT PROTEIN"/>
    <property type="match status" value="1"/>
</dbReference>
<evidence type="ECO:0000313" key="10">
    <source>
        <dbReference type="Proteomes" id="UP000242699"/>
    </source>
</evidence>
<evidence type="ECO:0000256" key="5">
    <source>
        <dbReference type="ARBA" id="ARBA00022989"/>
    </source>
</evidence>
<feature type="transmembrane region" description="Helical" evidence="7">
    <location>
        <begin position="95"/>
        <end position="114"/>
    </location>
</feature>
<evidence type="ECO:0000256" key="6">
    <source>
        <dbReference type="ARBA" id="ARBA00023136"/>
    </source>
</evidence>
<feature type="transmembrane region" description="Helical" evidence="7">
    <location>
        <begin position="123"/>
        <end position="143"/>
    </location>
</feature>
<feature type="transmembrane region" description="Helical" evidence="7">
    <location>
        <begin position="231"/>
        <end position="254"/>
    </location>
</feature>
<feature type="transmembrane region" description="Helical" evidence="7">
    <location>
        <begin position="175"/>
        <end position="198"/>
    </location>
</feature>
<dbReference type="GO" id="GO:0005886">
    <property type="term" value="C:plasma membrane"/>
    <property type="evidence" value="ECO:0007669"/>
    <property type="project" value="UniProtKB-SubCell"/>
</dbReference>
<keyword evidence="6 7" id="KW-0472">Membrane</keyword>
<feature type="transmembrane region" description="Helical" evidence="7">
    <location>
        <begin position="274"/>
        <end position="297"/>
    </location>
</feature>
<feature type="transmembrane region" description="Helical" evidence="7">
    <location>
        <begin position="30"/>
        <end position="52"/>
    </location>
</feature>
<dbReference type="Gene3D" id="1.10.3720.10">
    <property type="entry name" value="MetI-like"/>
    <property type="match status" value="1"/>
</dbReference>
<dbReference type="InterPro" id="IPR035906">
    <property type="entry name" value="MetI-like_sf"/>
</dbReference>
<gene>
    <name evidence="9" type="ORF">C7B43_15490</name>
</gene>
<evidence type="ECO:0000256" key="7">
    <source>
        <dbReference type="RuleBase" id="RU363032"/>
    </source>
</evidence>
<evidence type="ECO:0000256" key="1">
    <source>
        <dbReference type="ARBA" id="ARBA00004651"/>
    </source>
</evidence>
<evidence type="ECO:0000313" key="9">
    <source>
        <dbReference type="EMBL" id="PSR25961.1"/>
    </source>
</evidence>
<sequence length="312" mass="34814">MAMRQVEPEALMSLNKVDTSKKVRNPLRTWMHLPAILYLVLLTQIPFLYALWTSLHSWNLLEPALGKPFVGFANYSYELLHDPEFWPVVENTGKLIFGSLVVCIVVGTMLALLLHRAFPGRNLLRTVIIIPFLITPSVSAVVWKNLILSPSFGLINWVVTTLGGQPVPWLSRFPMLSVIGITSWEWIPFFVLVLTAGLQSVPDEIIEAAHVDGANGATVLWRIVLPFLRHYYEVAVLLGTIFIFQTFGKIYIATAGGPGILTTTLPYYTYQVAFQHWAVGQAATIGVFGVILAIIFAQIMVRYFTRGVEGAE</sequence>
<comment type="similarity">
    <text evidence="7">Belongs to the binding-protein-dependent transport system permease family.</text>
</comment>
<comment type="caution">
    <text evidence="9">The sequence shown here is derived from an EMBL/GenBank/DDBJ whole genome shotgun (WGS) entry which is preliminary data.</text>
</comment>
<evidence type="ECO:0000256" key="2">
    <source>
        <dbReference type="ARBA" id="ARBA00022448"/>
    </source>
</evidence>
<comment type="subcellular location">
    <subcellularLocation>
        <location evidence="1 7">Cell membrane</location>
        <topology evidence="1 7">Multi-pass membrane protein</topology>
    </subcellularLocation>
</comment>
<dbReference type="Proteomes" id="UP000242699">
    <property type="component" value="Unassembled WGS sequence"/>
</dbReference>
<keyword evidence="4 7" id="KW-0812">Transmembrane</keyword>
<reference evidence="9 10" key="1">
    <citation type="journal article" date="2014" name="BMC Genomics">
        <title>Comparison of environmental and isolate Sulfobacillus genomes reveals diverse carbon, sulfur, nitrogen, and hydrogen metabolisms.</title>
        <authorList>
            <person name="Justice N.B."/>
            <person name="Norman A."/>
            <person name="Brown C.T."/>
            <person name="Singh A."/>
            <person name="Thomas B.C."/>
            <person name="Banfield J.F."/>
        </authorList>
    </citation>
    <scope>NUCLEOTIDE SEQUENCE [LARGE SCALE GENOMIC DNA]</scope>
    <source>
        <strain evidence="9">AMDSBA1</strain>
    </source>
</reference>
<name>A0A2T2WUQ3_9FIRM</name>
<dbReference type="PANTHER" id="PTHR43005">
    <property type="entry name" value="BLR7065 PROTEIN"/>
    <property type="match status" value="1"/>
</dbReference>
<dbReference type="GO" id="GO:0055085">
    <property type="term" value="P:transmembrane transport"/>
    <property type="evidence" value="ECO:0007669"/>
    <property type="project" value="InterPro"/>
</dbReference>
<dbReference type="EMBL" id="PXYT01000046">
    <property type="protein sequence ID" value="PSR25961.1"/>
    <property type="molecule type" value="Genomic_DNA"/>
</dbReference>